<evidence type="ECO:0000313" key="3">
    <source>
        <dbReference type="Proteomes" id="UP001472677"/>
    </source>
</evidence>
<gene>
    <name evidence="2" type="ORF">V6N12_031719</name>
</gene>
<reference evidence="2 3" key="1">
    <citation type="journal article" date="2024" name="G3 (Bethesda)">
        <title>Genome assembly of Hibiscus sabdariffa L. provides insights into metabolisms of medicinal natural products.</title>
        <authorList>
            <person name="Kim T."/>
        </authorList>
    </citation>
    <scope>NUCLEOTIDE SEQUENCE [LARGE SCALE GENOMIC DNA]</scope>
    <source>
        <strain evidence="2">TK-2024</strain>
        <tissue evidence="2">Old leaves</tissue>
    </source>
</reference>
<feature type="region of interest" description="Disordered" evidence="1">
    <location>
        <begin position="85"/>
        <end position="118"/>
    </location>
</feature>
<accession>A0ABR2DVV1</accession>
<protein>
    <submittedName>
        <fullName evidence="2">Uncharacterized protein</fullName>
    </submittedName>
</protein>
<evidence type="ECO:0000256" key="1">
    <source>
        <dbReference type="SAM" id="MobiDB-lite"/>
    </source>
</evidence>
<sequence length="118" mass="13003">MEASTVVGLSDSTGKLLWQPHTVSLISEGYEELNKGLLEPTLVPFVELKQEQMLTAINDLKVFDKMVVTKNEAKDGEVMMEDKSMETNGGWHSSVALSSVEHSDESIQDLFGQSRATT</sequence>
<name>A0ABR2DVV1_9ROSI</name>
<dbReference type="Proteomes" id="UP001472677">
    <property type="component" value="Unassembled WGS sequence"/>
</dbReference>
<feature type="compositionally biased region" description="Polar residues" evidence="1">
    <location>
        <begin position="86"/>
        <end position="97"/>
    </location>
</feature>
<comment type="caution">
    <text evidence="2">The sequence shown here is derived from an EMBL/GenBank/DDBJ whole genome shotgun (WGS) entry which is preliminary data.</text>
</comment>
<dbReference type="EMBL" id="JBBPBM010000022">
    <property type="protein sequence ID" value="KAK8547584.1"/>
    <property type="molecule type" value="Genomic_DNA"/>
</dbReference>
<organism evidence="2 3">
    <name type="scientific">Hibiscus sabdariffa</name>
    <name type="common">roselle</name>
    <dbReference type="NCBI Taxonomy" id="183260"/>
    <lineage>
        <taxon>Eukaryota</taxon>
        <taxon>Viridiplantae</taxon>
        <taxon>Streptophyta</taxon>
        <taxon>Embryophyta</taxon>
        <taxon>Tracheophyta</taxon>
        <taxon>Spermatophyta</taxon>
        <taxon>Magnoliopsida</taxon>
        <taxon>eudicotyledons</taxon>
        <taxon>Gunneridae</taxon>
        <taxon>Pentapetalae</taxon>
        <taxon>rosids</taxon>
        <taxon>malvids</taxon>
        <taxon>Malvales</taxon>
        <taxon>Malvaceae</taxon>
        <taxon>Malvoideae</taxon>
        <taxon>Hibiscus</taxon>
    </lineage>
</organism>
<evidence type="ECO:0000313" key="2">
    <source>
        <dbReference type="EMBL" id="KAK8547584.1"/>
    </source>
</evidence>
<keyword evidence="3" id="KW-1185">Reference proteome</keyword>
<proteinExistence type="predicted"/>